<organism evidence="1 2">
    <name type="scientific">Pedobacter petrophilus</name>
    <dbReference type="NCBI Taxonomy" id="1908241"/>
    <lineage>
        <taxon>Bacteria</taxon>
        <taxon>Pseudomonadati</taxon>
        <taxon>Bacteroidota</taxon>
        <taxon>Sphingobacteriia</taxon>
        <taxon>Sphingobacteriales</taxon>
        <taxon>Sphingobacteriaceae</taxon>
        <taxon>Pedobacter</taxon>
    </lineage>
</organism>
<sequence length="110" mass="12312">MDMVKIHQYEVFLISLDPLLGSEVQKTLPCVVVSPDEMNEFSKTLIVIPITSKVMSYPWRVPCLIDNRSASMATDQIKVVDRASIALKIGKLSKGEIIVLKDALHKMLID</sequence>
<dbReference type="EMBL" id="WKKH01000070">
    <property type="protein sequence ID" value="MRX78740.1"/>
    <property type="molecule type" value="Genomic_DNA"/>
</dbReference>
<dbReference type="OrthoDB" id="9808744at2"/>
<dbReference type="GO" id="GO:0006402">
    <property type="term" value="P:mRNA catabolic process"/>
    <property type="evidence" value="ECO:0007669"/>
    <property type="project" value="TreeGrafter"/>
</dbReference>
<gene>
    <name evidence="1" type="ORF">GJU39_21930</name>
</gene>
<dbReference type="GO" id="GO:0003677">
    <property type="term" value="F:DNA binding"/>
    <property type="evidence" value="ECO:0007669"/>
    <property type="project" value="InterPro"/>
</dbReference>
<protein>
    <submittedName>
        <fullName evidence="1">Type II toxin-antitoxin system PemK/MazF family toxin</fullName>
    </submittedName>
</protein>
<evidence type="ECO:0000313" key="2">
    <source>
        <dbReference type="Proteomes" id="UP000487757"/>
    </source>
</evidence>
<dbReference type="Proteomes" id="UP000487757">
    <property type="component" value="Unassembled WGS sequence"/>
</dbReference>
<accession>A0A7K0G5J8</accession>
<keyword evidence="2" id="KW-1185">Reference proteome</keyword>
<dbReference type="Gene3D" id="2.30.30.110">
    <property type="match status" value="1"/>
</dbReference>
<dbReference type="InterPro" id="IPR003477">
    <property type="entry name" value="PemK-like"/>
</dbReference>
<comment type="caution">
    <text evidence="1">The sequence shown here is derived from an EMBL/GenBank/DDBJ whole genome shotgun (WGS) entry which is preliminary data.</text>
</comment>
<dbReference type="SUPFAM" id="SSF50118">
    <property type="entry name" value="Cell growth inhibitor/plasmid maintenance toxic component"/>
    <property type="match status" value="1"/>
</dbReference>
<proteinExistence type="predicted"/>
<dbReference type="PANTHER" id="PTHR33988">
    <property type="entry name" value="ENDORIBONUCLEASE MAZF-RELATED"/>
    <property type="match status" value="1"/>
</dbReference>
<reference evidence="1 2" key="1">
    <citation type="submission" date="2019-11" db="EMBL/GenBank/DDBJ databases">
        <title>Pedobacter petrophilus genome.</title>
        <authorList>
            <person name="Feldbauer M.J."/>
            <person name="Newman J.D."/>
        </authorList>
    </citation>
    <scope>NUCLEOTIDE SEQUENCE [LARGE SCALE GENOMIC DNA]</scope>
    <source>
        <strain evidence="1 2">LMG 29686</strain>
    </source>
</reference>
<evidence type="ECO:0000313" key="1">
    <source>
        <dbReference type="EMBL" id="MRX78740.1"/>
    </source>
</evidence>
<dbReference type="GO" id="GO:0016075">
    <property type="term" value="P:rRNA catabolic process"/>
    <property type="evidence" value="ECO:0007669"/>
    <property type="project" value="TreeGrafter"/>
</dbReference>
<dbReference type="InterPro" id="IPR011067">
    <property type="entry name" value="Plasmid_toxin/cell-grow_inhib"/>
</dbReference>
<dbReference type="AlphaFoldDB" id="A0A7K0G5J8"/>
<dbReference type="GO" id="GO:0004521">
    <property type="term" value="F:RNA endonuclease activity"/>
    <property type="evidence" value="ECO:0007669"/>
    <property type="project" value="TreeGrafter"/>
</dbReference>
<dbReference type="Pfam" id="PF02452">
    <property type="entry name" value="PemK_toxin"/>
    <property type="match status" value="1"/>
</dbReference>
<dbReference type="PANTHER" id="PTHR33988:SF2">
    <property type="entry name" value="ENDORIBONUCLEASE MAZF"/>
    <property type="match status" value="1"/>
</dbReference>
<name>A0A7K0G5J8_9SPHI</name>